<accession>A0A0R2CJY7</accession>
<organism evidence="1 2">
    <name type="scientific">Liquorilactobacillus cacaonum DSM 21116</name>
    <dbReference type="NCBI Taxonomy" id="1423729"/>
    <lineage>
        <taxon>Bacteria</taxon>
        <taxon>Bacillati</taxon>
        <taxon>Bacillota</taxon>
        <taxon>Bacilli</taxon>
        <taxon>Lactobacillales</taxon>
        <taxon>Lactobacillaceae</taxon>
        <taxon>Liquorilactobacillus</taxon>
    </lineage>
</organism>
<dbReference type="InterPro" id="IPR001920">
    <property type="entry name" value="Asp/Glu_race"/>
</dbReference>
<evidence type="ECO:0000313" key="1">
    <source>
        <dbReference type="EMBL" id="KRM91967.1"/>
    </source>
</evidence>
<dbReference type="OrthoDB" id="9791723at2"/>
<dbReference type="EMBL" id="AYZE01000008">
    <property type="protein sequence ID" value="KRM91967.1"/>
    <property type="molecule type" value="Genomic_DNA"/>
</dbReference>
<evidence type="ECO:0000313" key="2">
    <source>
        <dbReference type="Proteomes" id="UP000051131"/>
    </source>
</evidence>
<dbReference type="Proteomes" id="UP000051131">
    <property type="component" value="Unassembled WGS sequence"/>
</dbReference>
<gene>
    <name evidence="1" type="ORF">FC80_GL000147</name>
</gene>
<dbReference type="RefSeq" id="WP_057828443.1">
    <property type="nucleotide sequence ID" value="NZ_AYZE01000008.1"/>
</dbReference>
<proteinExistence type="predicted"/>
<dbReference type="PATRIC" id="fig|1423729.3.peg.149"/>
<evidence type="ECO:0008006" key="3">
    <source>
        <dbReference type="Google" id="ProtNLM"/>
    </source>
</evidence>
<dbReference type="AlphaFoldDB" id="A0A0R2CJY7"/>
<comment type="caution">
    <text evidence="1">The sequence shown here is derived from an EMBL/GenBank/DDBJ whole genome shotgun (WGS) entry which is preliminary data.</text>
</comment>
<keyword evidence="2" id="KW-1185">Reference proteome</keyword>
<name>A0A0R2CJY7_9LACO</name>
<dbReference type="Gene3D" id="3.40.50.1860">
    <property type="match status" value="2"/>
</dbReference>
<dbReference type="InterPro" id="IPR015942">
    <property type="entry name" value="Asp/Glu/hydantoin_racemase"/>
</dbReference>
<dbReference type="STRING" id="1423729.FC80_GL000147"/>
<dbReference type="Pfam" id="PF01177">
    <property type="entry name" value="Asp_Glu_race"/>
    <property type="match status" value="1"/>
</dbReference>
<sequence length="220" mass="23376">MIGLIRVVTLESFDDINKHAEIIKRMFGLEIKSACIPEQYSGIHDEESEKLAIPKIIELGKQFKEEGCSALIVSCAADPAIDQLRNSTGLTVIGAGSSAALVARATGKQTGVIGITDEAPAVVKENLGQLFAGYLKPEGINNTNDLLTPLGQKNCIAAVKKLLQDGAQQIQFACTGMGTINLKRLLEKVVDVPIVDAVEAEGLFASFYVDSEQNTSSGGK</sequence>
<reference evidence="1 2" key="1">
    <citation type="journal article" date="2015" name="Genome Announc.">
        <title>Expanding the biotechnology potential of lactobacilli through comparative genomics of 213 strains and associated genera.</title>
        <authorList>
            <person name="Sun Z."/>
            <person name="Harris H.M."/>
            <person name="McCann A."/>
            <person name="Guo C."/>
            <person name="Argimon S."/>
            <person name="Zhang W."/>
            <person name="Yang X."/>
            <person name="Jeffery I.B."/>
            <person name="Cooney J.C."/>
            <person name="Kagawa T.F."/>
            <person name="Liu W."/>
            <person name="Song Y."/>
            <person name="Salvetti E."/>
            <person name="Wrobel A."/>
            <person name="Rasinkangas P."/>
            <person name="Parkhill J."/>
            <person name="Rea M.C."/>
            <person name="O'Sullivan O."/>
            <person name="Ritari J."/>
            <person name="Douillard F.P."/>
            <person name="Paul Ross R."/>
            <person name="Yang R."/>
            <person name="Briner A.E."/>
            <person name="Felis G.E."/>
            <person name="de Vos W.M."/>
            <person name="Barrangou R."/>
            <person name="Klaenhammer T.R."/>
            <person name="Caufield P.W."/>
            <person name="Cui Y."/>
            <person name="Zhang H."/>
            <person name="O'Toole P.W."/>
        </authorList>
    </citation>
    <scope>NUCLEOTIDE SEQUENCE [LARGE SCALE GENOMIC DNA]</scope>
    <source>
        <strain evidence="1 2">DSM 21116</strain>
    </source>
</reference>
<protein>
    <recommendedName>
        <fullName evidence="3">Hydantoin racemase</fullName>
    </recommendedName>
</protein>
<dbReference type="GO" id="GO:0047661">
    <property type="term" value="F:amino-acid racemase activity"/>
    <property type="evidence" value="ECO:0007669"/>
    <property type="project" value="InterPro"/>
</dbReference>